<sequence>MGILTSFINFFFWDKKVNELKKQLQSKNISIQKKEELIRYMYNICKHTDTSYYSDKDFDCAGNMFSYHYCNICGKKGVFPNSY</sequence>
<accession>A0A9X6SUH9</accession>
<evidence type="ECO:0000313" key="2">
    <source>
        <dbReference type="Proteomes" id="UP000219922"/>
    </source>
</evidence>
<protein>
    <submittedName>
        <fullName evidence="1">Uncharacterized protein</fullName>
    </submittedName>
</protein>
<evidence type="ECO:0000313" key="1">
    <source>
        <dbReference type="EMBL" id="PDZ95259.1"/>
    </source>
</evidence>
<comment type="caution">
    <text evidence="1">The sequence shown here is derived from an EMBL/GenBank/DDBJ whole genome shotgun (WGS) entry which is preliminary data.</text>
</comment>
<gene>
    <name evidence="1" type="ORF">CON36_29325</name>
</gene>
<dbReference type="Proteomes" id="UP000219922">
    <property type="component" value="Unassembled WGS sequence"/>
</dbReference>
<dbReference type="EMBL" id="NVMX01000061">
    <property type="protein sequence ID" value="PDZ95259.1"/>
    <property type="molecule type" value="Genomic_DNA"/>
</dbReference>
<name>A0A9X6SUH9_BACCE</name>
<proteinExistence type="predicted"/>
<reference evidence="1 2" key="1">
    <citation type="submission" date="2017-09" db="EMBL/GenBank/DDBJ databases">
        <title>Large-scale bioinformatics analysis of Bacillus genomes uncovers conserved roles of natural products in bacterial physiology.</title>
        <authorList>
            <consortium name="Agbiome Team Llc"/>
            <person name="Bleich R.M."/>
            <person name="Grubbs K.J."/>
            <person name="Santa Maria K.C."/>
            <person name="Allen S.E."/>
            <person name="Farag S."/>
            <person name="Shank E.A."/>
            <person name="Bowers A."/>
        </authorList>
    </citation>
    <scope>NUCLEOTIDE SEQUENCE [LARGE SCALE GENOMIC DNA]</scope>
    <source>
        <strain evidence="1 2">AFS092789</strain>
    </source>
</reference>
<dbReference type="AlphaFoldDB" id="A0A9X6SUH9"/>
<organism evidence="1 2">
    <name type="scientific">Bacillus cereus</name>
    <dbReference type="NCBI Taxonomy" id="1396"/>
    <lineage>
        <taxon>Bacteria</taxon>
        <taxon>Bacillati</taxon>
        <taxon>Bacillota</taxon>
        <taxon>Bacilli</taxon>
        <taxon>Bacillales</taxon>
        <taxon>Bacillaceae</taxon>
        <taxon>Bacillus</taxon>
        <taxon>Bacillus cereus group</taxon>
    </lineage>
</organism>